<reference evidence="9" key="1">
    <citation type="submission" date="2018-06" db="EMBL/GenBank/DDBJ databases">
        <authorList>
            <person name="Zhirakovskaya E."/>
        </authorList>
    </citation>
    <scope>NUCLEOTIDE SEQUENCE</scope>
</reference>
<dbReference type="GO" id="GO:0071709">
    <property type="term" value="P:membrane assembly"/>
    <property type="evidence" value="ECO:0007669"/>
    <property type="project" value="InterPro"/>
</dbReference>
<proteinExistence type="predicted"/>
<accession>A0A3B0RN63</accession>
<dbReference type="EMBL" id="UOEH01000113">
    <property type="protein sequence ID" value="VAV93349.1"/>
    <property type="molecule type" value="Genomic_DNA"/>
</dbReference>
<keyword evidence="4" id="KW-0732">Signal</keyword>
<dbReference type="Pfam" id="PF01103">
    <property type="entry name" value="Omp85"/>
    <property type="match status" value="1"/>
</dbReference>
<dbReference type="PIRSF" id="PIRSF006076">
    <property type="entry name" value="OM_assembly_OMP85"/>
    <property type="match status" value="1"/>
</dbReference>
<dbReference type="Pfam" id="PF07244">
    <property type="entry name" value="POTRA"/>
    <property type="match status" value="4"/>
</dbReference>
<dbReference type="InterPro" id="IPR000184">
    <property type="entry name" value="Bac_surfAg_D15"/>
</dbReference>
<evidence type="ECO:0000256" key="4">
    <source>
        <dbReference type="ARBA" id="ARBA00022729"/>
    </source>
</evidence>
<evidence type="ECO:0000256" key="2">
    <source>
        <dbReference type="ARBA" id="ARBA00022452"/>
    </source>
</evidence>
<evidence type="ECO:0000256" key="5">
    <source>
        <dbReference type="ARBA" id="ARBA00022737"/>
    </source>
</evidence>
<evidence type="ECO:0000256" key="3">
    <source>
        <dbReference type="ARBA" id="ARBA00022692"/>
    </source>
</evidence>
<dbReference type="InterPro" id="IPR039910">
    <property type="entry name" value="D15-like"/>
</dbReference>
<gene>
    <name evidence="9" type="ORF">MNBD_ALPHA05-806</name>
</gene>
<dbReference type="Gene3D" id="3.10.20.310">
    <property type="entry name" value="membrane protein fhac"/>
    <property type="match status" value="4"/>
</dbReference>
<keyword evidence="3" id="KW-0812">Transmembrane</keyword>
<keyword evidence="6" id="KW-0472">Membrane</keyword>
<organism evidence="9">
    <name type="scientific">hydrothermal vent metagenome</name>
    <dbReference type="NCBI Taxonomy" id="652676"/>
    <lineage>
        <taxon>unclassified sequences</taxon>
        <taxon>metagenomes</taxon>
        <taxon>ecological metagenomes</taxon>
    </lineage>
</organism>
<dbReference type="AlphaFoldDB" id="A0A3B0RN63"/>
<keyword evidence="2" id="KW-1134">Transmembrane beta strand</keyword>
<evidence type="ECO:0000259" key="8">
    <source>
        <dbReference type="PROSITE" id="PS51779"/>
    </source>
</evidence>
<dbReference type="GO" id="GO:0019867">
    <property type="term" value="C:outer membrane"/>
    <property type="evidence" value="ECO:0007669"/>
    <property type="project" value="InterPro"/>
</dbReference>
<dbReference type="PROSITE" id="PS51779">
    <property type="entry name" value="POTRA"/>
    <property type="match status" value="1"/>
</dbReference>
<dbReference type="Gene3D" id="2.40.160.50">
    <property type="entry name" value="membrane protein fhac: a member of the omp85/tpsb transporter family"/>
    <property type="match status" value="1"/>
</dbReference>
<keyword evidence="7" id="KW-0998">Cell outer membrane</keyword>
<evidence type="ECO:0000256" key="1">
    <source>
        <dbReference type="ARBA" id="ARBA00004370"/>
    </source>
</evidence>
<name>A0A3B0RN63_9ZZZZ</name>
<feature type="domain" description="POTRA" evidence="8">
    <location>
        <begin position="219"/>
        <end position="292"/>
    </location>
</feature>
<protein>
    <submittedName>
        <fullName evidence="9">Outer membrane protein assembly factor YaeT</fullName>
    </submittedName>
</protein>
<dbReference type="InterPro" id="IPR010827">
    <property type="entry name" value="BamA/TamA_POTRA"/>
</dbReference>
<evidence type="ECO:0000256" key="7">
    <source>
        <dbReference type="ARBA" id="ARBA00023237"/>
    </source>
</evidence>
<keyword evidence="5" id="KW-0677">Repeat</keyword>
<evidence type="ECO:0000256" key="6">
    <source>
        <dbReference type="ARBA" id="ARBA00023136"/>
    </source>
</evidence>
<dbReference type="PANTHER" id="PTHR12815:SF23">
    <property type="entry name" value="OUTER MEMBRANE PROTEIN ASSEMBLY FACTOR BAMA"/>
    <property type="match status" value="1"/>
</dbReference>
<dbReference type="PANTHER" id="PTHR12815">
    <property type="entry name" value="SORTING AND ASSEMBLY MACHINERY SAMM50 PROTEIN FAMILY MEMBER"/>
    <property type="match status" value="1"/>
</dbReference>
<dbReference type="InterPro" id="IPR034746">
    <property type="entry name" value="POTRA"/>
</dbReference>
<sequence length="717" mass="79263">MQADAQRIVELYRAKGRFAASVTPKVTPLAQNRIDVIFEIDEGPKTGVAKVNFVGNKIYTDNELRGVILTKESRWWRFFSSNDNYDPDRLEFERELLRKHYGRNGYADFSVVSAVAELTPDRKDFFITFTVDEGPQYTIGEVRVKTTLAKLDEGVLERFIPIKTGATFDSEKVENAIESITFATGSTGYAFVDVNPRLSRHADTNTMDITFEVNEGPRVYVERINIKGNTRTLDKVIRREIRIAEGDPFNRVLVDRSKARVRALGFFKEIEIEEKPGSAPDRTELDVTVQEQATGSFSIGIGVSSTERFIVDLSVEERNLMGRGQLLRFRAQASSRTRQVNIQFTQPYFLGRNLAAGINAFNQRTNFRESGFIRNRIGFGLNSGFQISEYGRGSLNYQFTNDNVRIDSLSRQTIAGGADPLSILAPGATPISVVPQTTVTGQTTQLVTATLCDFIIQSLSPTCQSRGQFVTSLIGASISFDTRNDPFKPTRGWRAVLSARFAGLGGDVNYYQTEASGAYYHPLIGKFVGVLKGRAGYIDGYGGDDVRLSDRFFEGAGSFRGFEVAGVGPRFVTRFDSRKNRPDGQSIGAKAYAIGTVEVLLPLPLPKEYGIRAALFSDFGTVGLVDESTKFINGDQSFFLDVPLLDVDGAPVLDDLGNNIIISLAPVQDALALRVTAGVSVSWASPFGPVRFDIAKVLRKEIYDQDEGFRFSAGTSF</sequence>
<dbReference type="InterPro" id="IPR023707">
    <property type="entry name" value="OM_assembly_BamA"/>
</dbReference>
<evidence type="ECO:0000313" key="9">
    <source>
        <dbReference type="EMBL" id="VAV93349.1"/>
    </source>
</evidence>
<dbReference type="NCBIfam" id="TIGR03303">
    <property type="entry name" value="OM_YaeT"/>
    <property type="match status" value="1"/>
</dbReference>
<comment type="subcellular location">
    <subcellularLocation>
        <location evidence="1">Membrane</location>
    </subcellularLocation>
</comment>